<organism evidence="1 2">
    <name type="scientific">Thermodesulfatator indicus (strain DSM 15286 / JCM 11887 / CIR29812)</name>
    <dbReference type="NCBI Taxonomy" id="667014"/>
    <lineage>
        <taxon>Bacteria</taxon>
        <taxon>Pseudomonadati</taxon>
        <taxon>Thermodesulfobacteriota</taxon>
        <taxon>Thermodesulfobacteria</taxon>
        <taxon>Thermodesulfobacteriales</taxon>
        <taxon>Thermodesulfatatoraceae</taxon>
        <taxon>Thermodesulfatator</taxon>
    </lineage>
</organism>
<protein>
    <recommendedName>
        <fullName evidence="3">PEP-CTERM protein-sorting domain-containing protein</fullName>
    </recommendedName>
</protein>
<dbReference type="KEGG" id="tid:Thein_0657"/>
<proteinExistence type="predicted"/>
<dbReference type="OrthoDB" id="7874461at2"/>
<dbReference type="PaxDb" id="667014-Thein_0657"/>
<dbReference type="EMBL" id="CP002683">
    <property type="protein sequence ID" value="AEH44537.1"/>
    <property type="molecule type" value="Genomic_DNA"/>
</dbReference>
<gene>
    <name evidence="1" type="ordered locus">Thein_0657</name>
</gene>
<dbReference type="STRING" id="667014.Thein_0657"/>
<name>F8ABT4_THEID</name>
<dbReference type="HOGENOM" id="CLU_1266388_0_0_0"/>
<reference evidence="2" key="1">
    <citation type="submission" date="2011-04" db="EMBL/GenBank/DDBJ databases">
        <title>The complete genome of Thermodesulfatator indicus DSM 15286.</title>
        <authorList>
            <person name="Lucas S."/>
            <person name="Copeland A."/>
            <person name="Lapidus A."/>
            <person name="Bruce D."/>
            <person name="Goodwin L."/>
            <person name="Pitluck S."/>
            <person name="Peters L."/>
            <person name="Kyrpides N."/>
            <person name="Mavromatis K."/>
            <person name="Pagani I."/>
            <person name="Ivanova N."/>
            <person name="Saunders L."/>
            <person name="Detter J.C."/>
            <person name="Tapia R."/>
            <person name="Han C."/>
            <person name="Land M."/>
            <person name="Hauser L."/>
            <person name="Markowitz V."/>
            <person name="Cheng J.-F."/>
            <person name="Hugenholtz P."/>
            <person name="Woyke T."/>
            <person name="Wu D."/>
            <person name="Spring S."/>
            <person name="Schroeder M."/>
            <person name="Brambilla E."/>
            <person name="Klenk H.-P."/>
            <person name="Eisen J.A."/>
        </authorList>
    </citation>
    <scope>NUCLEOTIDE SEQUENCE [LARGE SCALE GENOMIC DNA]</scope>
    <source>
        <strain evidence="2">DSM 15286 / JCM 11887 / CIR29812</strain>
    </source>
</reference>
<sequence length="218" mass="23681">MKKGILGLVFGLVLCLVLPLSVQAVIINGSFETGDLTGWAAGGQAGVQSSVVFEGLYAAWIGTVDFNDDDTNDFTGEGGTEGYTNNWISQIINVSGMASLSLYYNYYTWDFAGWDEPGFEIQINGNPVLSINAGDIDTTGDETSLDFTGWQLFTYDLTNYPFDTLTLTIYAGNTGDDIIQSWVYIDAVRLNPIPEPSSILLLALAGGSLLAYRLRHKK</sequence>
<dbReference type="RefSeq" id="WP_013907282.1">
    <property type="nucleotide sequence ID" value="NC_015681.1"/>
</dbReference>
<evidence type="ECO:0000313" key="1">
    <source>
        <dbReference type="EMBL" id="AEH44537.1"/>
    </source>
</evidence>
<evidence type="ECO:0000313" key="2">
    <source>
        <dbReference type="Proteomes" id="UP000006793"/>
    </source>
</evidence>
<dbReference type="NCBIfam" id="TIGR02595">
    <property type="entry name" value="PEP_CTERM"/>
    <property type="match status" value="1"/>
</dbReference>
<dbReference type="InterPro" id="IPR013424">
    <property type="entry name" value="Ice-binding_C"/>
</dbReference>
<accession>F8ABT4</accession>
<dbReference type="InParanoid" id="F8ABT4"/>
<dbReference type="AlphaFoldDB" id="F8ABT4"/>
<keyword evidence="2" id="KW-1185">Reference proteome</keyword>
<evidence type="ECO:0008006" key="3">
    <source>
        <dbReference type="Google" id="ProtNLM"/>
    </source>
</evidence>
<reference evidence="1 2" key="2">
    <citation type="journal article" date="2012" name="Stand. Genomic Sci.">
        <title>Complete genome sequence of the thermophilic sulfate-reducing ocean bacterium Thermodesulfatator indicus type strain (CIR29812(T)).</title>
        <authorList>
            <person name="Anderson I."/>
            <person name="Saunders E."/>
            <person name="Lapidus A."/>
            <person name="Nolan M."/>
            <person name="Lucas S."/>
            <person name="Tice H."/>
            <person name="Del Rio T.G."/>
            <person name="Cheng J.F."/>
            <person name="Han C."/>
            <person name="Tapia R."/>
            <person name="Goodwin L.A."/>
            <person name="Pitluck S."/>
            <person name="Liolios K."/>
            <person name="Mavromatis K."/>
            <person name="Pagani I."/>
            <person name="Ivanova N."/>
            <person name="Mikhailova N."/>
            <person name="Pati A."/>
            <person name="Chen A."/>
            <person name="Palaniappan K."/>
            <person name="Land M."/>
            <person name="Hauser L."/>
            <person name="Jeffries C.D."/>
            <person name="Chang Y.J."/>
            <person name="Brambilla E.M."/>
            <person name="Rohde M."/>
            <person name="Spring S."/>
            <person name="Goker M."/>
            <person name="Detter J.C."/>
            <person name="Woyke T."/>
            <person name="Bristow J."/>
            <person name="Eisen J.A."/>
            <person name="Markowitz V."/>
            <person name="Hugenholtz P."/>
            <person name="Kyrpides N.C."/>
            <person name="Klenk H.P."/>
        </authorList>
    </citation>
    <scope>NUCLEOTIDE SEQUENCE [LARGE SCALE GENOMIC DNA]</scope>
    <source>
        <strain evidence="2">DSM 15286 / JCM 11887 / CIR29812</strain>
    </source>
</reference>
<dbReference type="Proteomes" id="UP000006793">
    <property type="component" value="Chromosome"/>
</dbReference>
<dbReference type="Gene3D" id="2.60.120.260">
    <property type="entry name" value="Galactose-binding domain-like"/>
    <property type="match status" value="1"/>
</dbReference>